<comment type="caution">
    <text evidence="3">The sequence shown here is derived from an EMBL/GenBank/DDBJ whole genome shotgun (WGS) entry which is preliminary data.</text>
</comment>
<feature type="chain" id="PRO_5040206861" description="DUF4142 domain-containing protein" evidence="1">
    <location>
        <begin position="20"/>
        <end position="220"/>
    </location>
</feature>
<evidence type="ECO:0000313" key="3">
    <source>
        <dbReference type="EMBL" id="KAG0318292.1"/>
    </source>
</evidence>
<protein>
    <recommendedName>
        <fullName evidence="2">DUF4142 domain-containing protein</fullName>
    </recommendedName>
</protein>
<dbReference type="Pfam" id="PF13628">
    <property type="entry name" value="DUF4142"/>
    <property type="match status" value="1"/>
</dbReference>
<dbReference type="Proteomes" id="UP000738325">
    <property type="component" value="Unassembled WGS sequence"/>
</dbReference>
<evidence type="ECO:0000259" key="2">
    <source>
        <dbReference type="Pfam" id="PF13628"/>
    </source>
</evidence>
<keyword evidence="1" id="KW-0732">Signal</keyword>
<dbReference type="EMBL" id="JAAAIP010000380">
    <property type="protein sequence ID" value="KAG0318292.1"/>
    <property type="molecule type" value="Genomic_DNA"/>
</dbReference>
<sequence>MVKVFSFLVLSFITILVHSKDVLAHNKTRNYDSTGSNVTIAGVERNCPPPAGVVDDAVWDTEWGPVTAADRLLVRKVRLASLWELPMAQEAIQRAQGARVRQISATIEAQHVFLDSAVRSVGQQLGIDLPTEPNSQQKCFINDMESRSGHDYDVTYVKWLRFAHGQIFELTGTVRSTTQNSVVRSFAETANLFVLGHMQMLESTGFTANSSFPVAPPVMH</sequence>
<gene>
    <name evidence="3" type="ORF">BGZ99_005785</name>
</gene>
<reference evidence="3" key="1">
    <citation type="journal article" date="2020" name="Fungal Divers.">
        <title>Resolving the Mortierellaceae phylogeny through synthesis of multi-gene phylogenetics and phylogenomics.</title>
        <authorList>
            <person name="Vandepol N."/>
            <person name="Liber J."/>
            <person name="Desiro A."/>
            <person name="Na H."/>
            <person name="Kennedy M."/>
            <person name="Barry K."/>
            <person name="Grigoriev I.V."/>
            <person name="Miller A.N."/>
            <person name="O'Donnell K."/>
            <person name="Stajich J.E."/>
            <person name="Bonito G."/>
        </authorList>
    </citation>
    <scope>NUCLEOTIDE SEQUENCE</scope>
    <source>
        <strain evidence="3">REB-010B</strain>
    </source>
</reference>
<name>A0A9P6UT00_9FUNG</name>
<feature type="domain" description="DUF4142" evidence="2">
    <location>
        <begin position="69"/>
        <end position="202"/>
    </location>
</feature>
<proteinExistence type="predicted"/>
<organism evidence="3 4">
    <name type="scientific">Dissophora globulifera</name>
    <dbReference type="NCBI Taxonomy" id="979702"/>
    <lineage>
        <taxon>Eukaryota</taxon>
        <taxon>Fungi</taxon>
        <taxon>Fungi incertae sedis</taxon>
        <taxon>Mucoromycota</taxon>
        <taxon>Mortierellomycotina</taxon>
        <taxon>Mortierellomycetes</taxon>
        <taxon>Mortierellales</taxon>
        <taxon>Mortierellaceae</taxon>
        <taxon>Dissophora</taxon>
    </lineage>
</organism>
<accession>A0A9P6UT00</accession>
<evidence type="ECO:0000313" key="4">
    <source>
        <dbReference type="Proteomes" id="UP000738325"/>
    </source>
</evidence>
<keyword evidence="4" id="KW-1185">Reference proteome</keyword>
<feature type="signal peptide" evidence="1">
    <location>
        <begin position="1"/>
        <end position="19"/>
    </location>
</feature>
<dbReference type="OrthoDB" id="2399191at2759"/>
<dbReference type="AlphaFoldDB" id="A0A9P6UT00"/>
<evidence type="ECO:0000256" key="1">
    <source>
        <dbReference type="SAM" id="SignalP"/>
    </source>
</evidence>
<dbReference type="InterPro" id="IPR025419">
    <property type="entry name" value="DUF4142"/>
</dbReference>